<evidence type="ECO:0000313" key="2">
    <source>
        <dbReference type="EMBL" id="JAC65778.1"/>
    </source>
</evidence>
<gene>
    <name evidence="2" type="ORF">TSPGSL018_15281</name>
</gene>
<organism evidence="2">
    <name type="scientific">Tetraselmis sp. GSL018</name>
    <dbReference type="NCBI Taxonomy" id="582737"/>
    <lineage>
        <taxon>Eukaryota</taxon>
        <taxon>Viridiplantae</taxon>
        <taxon>Chlorophyta</taxon>
        <taxon>core chlorophytes</taxon>
        <taxon>Chlorodendrophyceae</taxon>
        <taxon>Chlorodendrales</taxon>
        <taxon>Chlorodendraceae</taxon>
        <taxon>Tetraselmis</taxon>
    </lineage>
</organism>
<sequence length="399" mass="42360">MFSHKKEYYAIEGKAPSFQDSCKCANRLEGDSTSAEQEHPVLCDSARDYYQSDSPLSSSSDLKPSSDVRSFCEVSSTSSCTTSQQFTAHHRQNSYSRTSRHSFGLESSVTMFPDRFGAQVASNDSTGGRAVYFRLTCSDPHKQLGQLDALGLVDFPVSPSAPSRQEAPYCNSRLVCHAQDETKSKAGSSCAARLSTPPAVGVRSAALQIPNSLSRVCFQFSELDHAASNPSKCVSLSHRGCAVPSTKSSSGHRTGGEFRRREGSGTGGARQPGAGSACADDKGRPSMMPVQSGGGSATAGSASRSEAIGREPRLPPQAVEAPPADAPDPQLQRLEFLLDTDEQPSDLVGVSLPDYCHTPKGSGARSRVVCAEFAGDALYGVRSILFPQCCVAPGTTRLW</sequence>
<accession>A0A061R1D4</accession>
<name>A0A061R1D4_9CHLO</name>
<protein>
    <submittedName>
        <fullName evidence="2">Uncharacterized protein</fullName>
    </submittedName>
</protein>
<dbReference type="AlphaFoldDB" id="A0A061R1D4"/>
<feature type="compositionally biased region" description="Basic and acidic residues" evidence="1">
    <location>
        <begin position="254"/>
        <end position="263"/>
    </location>
</feature>
<evidence type="ECO:0000256" key="1">
    <source>
        <dbReference type="SAM" id="MobiDB-lite"/>
    </source>
</evidence>
<dbReference type="EMBL" id="GBEZ01020933">
    <property type="protein sequence ID" value="JAC65778.1"/>
    <property type="molecule type" value="Transcribed_RNA"/>
</dbReference>
<feature type="region of interest" description="Disordered" evidence="1">
    <location>
        <begin position="238"/>
        <end position="328"/>
    </location>
</feature>
<feature type="compositionally biased region" description="Low complexity" evidence="1">
    <location>
        <begin position="316"/>
        <end position="328"/>
    </location>
</feature>
<proteinExistence type="predicted"/>
<reference evidence="2" key="1">
    <citation type="submission" date="2014-05" db="EMBL/GenBank/DDBJ databases">
        <title>The transcriptome of the halophilic microalga Tetraselmis sp. GSL018 isolated from the Great Salt Lake, Utah.</title>
        <authorList>
            <person name="Jinkerson R.E."/>
            <person name="D'Adamo S."/>
            <person name="Posewitz M.C."/>
        </authorList>
    </citation>
    <scope>NUCLEOTIDE SEQUENCE</scope>
    <source>
        <strain evidence="2">GSL018</strain>
    </source>
</reference>